<evidence type="ECO:0000313" key="2">
    <source>
        <dbReference type="EMBL" id="MBW61453.1"/>
    </source>
</evidence>
<feature type="compositionally biased region" description="Basic and acidic residues" evidence="1">
    <location>
        <begin position="55"/>
        <end position="64"/>
    </location>
</feature>
<sequence>MAITIPSSGCHTIAWFSIILGSEALAPIHRTPKVHYRRGKEGFRGSSPNRVQPTRPDRRQAQRVRERARAIVTRCDDLAGFRLGDLRNATRGHICAWRRRLLFPYFPGA</sequence>
<reference evidence="2" key="1">
    <citation type="submission" date="2018-01" db="EMBL/GenBank/DDBJ databases">
        <title>An insight into the sialome of Amazonian anophelines.</title>
        <authorList>
            <person name="Ribeiro J.M."/>
            <person name="Scarpassa V."/>
            <person name="Calvo E."/>
        </authorList>
    </citation>
    <scope>NUCLEOTIDE SEQUENCE</scope>
    <source>
        <tissue evidence="2">Salivary glands</tissue>
    </source>
</reference>
<feature type="region of interest" description="Disordered" evidence="1">
    <location>
        <begin position="36"/>
        <end position="64"/>
    </location>
</feature>
<evidence type="ECO:0000256" key="1">
    <source>
        <dbReference type="SAM" id="MobiDB-lite"/>
    </source>
</evidence>
<protein>
    <submittedName>
        <fullName evidence="2">Putative secreted protein</fullName>
    </submittedName>
</protein>
<accession>A0A2M4C800</accession>
<name>A0A2M4C800_9DIPT</name>
<dbReference type="AlphaFoldDB" id="A0A2M4C800"/>
<dbReference type="EMBL" id="GGFJ01012312">
    <property type="protein sequence ID" value="MBW61453.1"/>
    <property type="molecule type" value="Transcribed_RNA"/>
</dbReference>
<organism evidence="2">
    <name type="scientific">Anopheles marajoara</name>
    <dbReference type="NCBI Taxonomy" id="58244"/>
    <lineage>
        <taxon>Eukaryota</taxon>
        <taxon>Metazoa</taxon>
        <taxon>Ecdysozoa</taxon>
        <taxon>Arthropoda</taxon>
        <taxon>Hexapoda</taxon>
        <taxon>Insecta</taxon>
        <taxon>Pterygota</taxon>
        <taxon>Neoptera</taxon>
        <taxon>Endopterygota</taxon>
        <taxon>Diptera</taxon>
        <taxon>Nematocera</taxon>
        <taxon>Culicoidea</taxon>
        <taxon>Culicidae</taxon>
        <taxon>Anophelinae</taxon>
        <taxon>Anopheles</taxon>
    </lineage>
</organism>
<proteinExistence type="predicted"/>